<dbReference type="CDD" id="cd16443">
    <property type="entry name" value="LplA"/>
    <property type="match status" value="1"/>
</dbReference>
<dbReference type="RefSeq" id="WP_054838698.1">
    <property type="nucleotide sequence ID" value="NZ_BBBY01000015.1"/>
</dbReference>
<dbReference type="Proteomes" id="UP000470772">
    <property type="component" value="Unassembled WGS sequence"/>
</dbReference>
<dbReference type="InterPro" id="IPR045864">
    <property type="entry name" value="aa-tRNA-synth_II/BPL/LPL"/>
</dbReference>
<dbReference type="AlphaFoldDB" id="A0A6A9QM77"/>
<dbReference type="PANTHER" id="PTHR43679:SF2">
    <property type="entry name" value="OCTANOYL-[GCVH]:PROTEIN N-OCTANOYLTRANSFERASE"/>
    <property type="match status" value="1"/>
</dbReference>
<evidence type="ECO:0000259" key="1">
    <source>
        <dbReference type="PROSITE" id="PS51733"/>
    </source>
</evidence>
<protein>
    <submittedName>
        <fullName evidence="2">Lipoate--protein ligase family protein</fullName>
    </submittedName>
</protein>
<dbReference type="PROSITE" id="PS51733">
    <property type="entry name" value="BPL_LPL_CATALYTIC"/>
    <property type="match status" value="1"/>
</dbReference>
<name>A0A6A9QM77_SULME</name>
<keyword evidence="3" id="KW-1185">Reference proteome</keyword>
<evidence type="ECO:0000313" key="2">
    <source>
        <dbReference type="EMBL" id="MUN29644.1"/>
    </source>
</evidence>
<comment type="caution">
    <text evidence="2">The sequence shown here is derived from an EMBL/GenBank/DDBJ whole genome shotgun (WGS) entry which is preliminary data.</text>
</comment>
<feature type="domain" description="BPL/LPL catalytic" evidence="1">
    <location>
        <begin position="28"/>
        <end position="212"/>
    </location>
</feature>
<dbReference type="SUPFAM" id="SSF55681">
    <property type="entry name" value="Class II aaRS and biotin synthetases"/>
    <property type="match status" value="1"/>
</dbReference>
<accession>A0A6A9QM77</accession>
<reference evidence="2 3" key="1">
    <citation type="submission" date="2019-10" db="EMBL/GenBank/DDBJ databases">
        <title>Sequencing and Assembly of Multiple Reported Metal-Biooxidizing Members of the Extremely Thermoacidophilic Archaeal Family Sulfolobaceae.</title>
        <authorList>
            <person name="Counts J.A."/>
            <person name="Kelly R.M."/>
        </authorList>
    </citation>
    <scope>NUCLEOTIDE SEQUENCE [LARGE SCALE GENOMIC DNA]</scope>
    <source>
        <strain evidence="2 3">DSM 6482</strain>
    </source>
</reference>
<dbReference type="PANTHER" id="PTHR43679">
    <property type="entry name" value="OCTANOYLTRANSFERASE LIPM-RELATED"/>
    <property type="match status" value="1"/>
</dbReference>
<dbReference type="GO" id="GO:0016874">
    <property type="term" value="F:ligase activity"/>
    <property type="evidence" value="ECO:0007669"/>
    <property type="project" value="UniProtKB-KW"/>
</dbReference>
<dbReference type="OrthoDB" id="43646at2157"/>
<dbReference type="EMBL" id="WGGD01000005">
    <property type="protein sequence ID" value="MUN29644.1"/>
    <property type="molecule type" value="Genomic_DNA"/>
</dbReference>
<proteinExistence type="predicted"/>
<dbReference type="InterPro" id="IPR050664">
    <property type="entry name" value="Octanoyltrans_LipM/LipL"/>
</dbReference>
<dbReference type="Pfam" id="PF21948">
    <property type="entry name" value="LplA-B_cat"/>
    <property type="match status" value="1"/>
</dbReference>
<sequence>MRLIISGGASGEEQMAMDESMLILLSNGLLEPTVRIWNFLPTTLSIGRFLAYEDWVDEGKRLELSIPVVRRFTGGGPALHDEKGEITWTIVGNFSMTEGYEIAGKSIVNAARELGVSATFTPINDVEAEGKKICGMAGATRRRATLIHGTFMFNTDLSMLSVIRLPSAKESVRGRPSSRVTTISLLLGRRVSREEALTAIINGFSWLGLKEGNTTQIERDLAKELSFKYSNEKWTKIR</sequence>
<dbReference type="InterPro" id="IPR004143">
    <property type="entry name" value="BPL_LPL_catalytic"/>
</dbReference>
<dbReference type="Gene3D" id="3.30.930.10">
    <property type="entry name" value="Bira Bifunctional Protein, Domain 2"/>
    <property type="match status" value="1"/>
</dbReference>
<organism evidence="2 3">
    <name type="scientific">Sulfuracidifex metallicus DSM 6482 = JCM 9184</name>
    <dbReference type="NCBI Taxonomy" id="523847"/>
    <lineage>
        <taxon>Archaea</taxon>
        <taxon>Thermoproteota</taxon>
        <taxon>Thermoprotei</taxon>
        <taxon>Sulfolobales</taxon>
        <taxon>Sulfolobaceae</taxon>
        <taxon>Sulfuracidifex</taxon>
    </lineage>
</organism>
<evidence type="ECO:0000313" key="3">
    <source>
        <dbReference type="Proteomes" id="UP000470772"/>
    </source>
</evidence>
<gene>
    <name evidence="2" type="ORF">GC250_09400</name>
</gene>
<keyword evidence="2" id="KW-0436">Ligase</keyword>